<keyword evidence="2" id="KW-0238">DNA-binding</keyword>
<keyword evidence="4" id="KW-1185">Reference proteome</keyword>
<dbReference type="Proteomes" id="UP001601059">
    <property type="component" value="Unassembled WGS sequence"/>
</dbReference>
<evidence type="ECO:0000313" key="2">
    <source>
        <dbReference type="EMBL" id="MFE8700916.1"/>
    </source>
</evidence>
<evidence type="ECO:0000313" key="3">
    <source>
        <dbReference type="EMBL" id="MFE8701255.1"/>
    </source>
</evidence>
<organism evidence="2 4">
    <name type="scientific">Cytobacillus spartinae</name>
    <dbReference type="NCBI Taxonomy" id="3299023"/>
    <lineage>
        <taxon>Bacteria</taxon>
        <taxon>Bacillati</taxon>
        <taxon>Bacillota</taxon>
        <taxon>Bacilli</taxon>
        <taxon>Bacillales</taxon>
        <taxon>Bacillaceae</taxon>
        <taxon>Cytobacillus</taxon>
    </lineage>
</organism>
<name>A0ABW6K9S8_9BACI</name>
<evidence type="ECO:0000259" key="1">
    <source>
        <dbReference type="Pfam" id="PF01396"/>
    </source>
</evidence>
<dbReference type="RefSeq" id="WP_389360572.1">
    <property type="nucleotide sequence ID" value="NZ_JBIACK010000004.1"/>
</dbReference>
<gene>
    <name evidence="2" type="ORF">ACFYKX_09835</name>
    <name evidence="3" type="ORF">ACFYKX_11670</name>
</gene>
<dbReference type="SUPFAM" id="SSF57783">
    <property type="entry name" value="Zinc beta-ribbon"/>
    <property type="match status" value="1"/>
</dbReference>
<dbReference type="Gene3D" id="3.30.65.10">
    <property type="entry name" value="Bacterial Topoisomerase I, domain 1"/>
    <property type="match status" value="1"/>
</dbReference>
<accession>A0ABW6K9S8</accession>
<comment type="caution">
    <text evidence="2">The sequence shown here is derived from an EMBL/GenBank/DDBJ whole genome shotgun (WGS) entry which is preliminary data.</text>
</comment>
<evidence type="ECO:0000313" key="4">
    <source>
        <dbReference type="Proteomes" id="UP001601059"/>
    </source>
</evidence>
<dbReference type="EMBL" id="JBIACK010000004">
    <property type="protein sequence ID" value="MFE8701255.1"/>
    <property type="molecule type" value="Genomic_DNA"/>
</dbReference>
<dbReference type="GO" id="GO:0003677">
    <property type="term" value="F:DNA binding"/>
    <property type="evidence" value="ECO:0007669"/>
    <property type="project" value="UniProtKB-KW"/>
</dbReference>
<reference evidence="2 4" key="1">
    <citation type="submission" date="2024-08" db="EMBL/GenBank/DDBJ databases">
        <title>Two novel Cytobacillus novel species.</title>
        <authorList>
            <person name="Liu G."/>
        </authorList>
    </citation>
    <scope>NUCLEOTIDE SEQUENCE [LARGE SCALE GENOMIC DNA]</scope>
    <source>
        <strain evidence="2 4">FJAT-54145</strain>
    </source>
</reference>
<dbReference type="EMBL" id="JBIACK010000004">
    <property type="protein sequence ID" value="MFE8700916.1"/>
    <property type="molecule type" value="Genomic_DNA"/>
</dbReference>
<protein>
    <submittedName>
        <fullName evidence="2">Topoisomerase DNA-binding C4 zinc finger domain-containing protein</fullName>
    </submittedName>
</protein>
<dbReference type="Pfam" id="PF01396">
    <property type="entry name" value="Zn_ribbon_Top1"/>
    <property type="match status" value="1"/>
</dbReference>
<sequence length="105" mass="12185">MAKKSWDYLNLVCGNCGSPLTIQKGEWGTFYACSEYPKCYNRFTTNLYELLLDKVYDHVLKHGHAKNFKWNVRRSRLHAVVQTVKETDQQVTLSVLNVAFAKKRA</sequence>
<dbReference type="InterPro" id="IPR013498">
    <property type="entry name" value="Topo_IA_Znf"/>
</dbReference>
<proteinExistence type="predicted"/>
<feature type="domain" description="DNA topoisomerase type IA zn finger" evidence="1">
    <location>
        <begin position="13"/>
        <end position="41"/>
    </location>
</feature>